<keyword evidence="2 6" id="KW-0853">WD repeat</keyword>
<evidence type="ECO:0000313" key="9">
    <source>
        <dbReference type="EMBL" id="GAQ77909.1"/>
    </source>
</evidence>
<evidence type="ECO:0000256" key="1">
    <source>
        <dbReference type="ARBA" id="ARBA00004138"/>
    </source>
</evidence>
<dbReference type="InterPro" id="IPR056154">
    <property type="entry name" value="Beta-prop_IFT140_1st"/>
</dbReference>
<feature type="domain" description="IFT140 first beta-propeller" evidence="7">
    <location>
        <begin position="13"/>
        <end position="112"/>
    </location>
</feature>
<dbReference type="InterPro" id="IPR015943">
    <property type="entry name" value="WD40/YVTN_repeat-like_dom_sf"/>
</dbReference>
<evidence type="ECO:0000256" key="2">
    <source>
        <dbReference type="ARBA" id="ARBA00022574"/>
    </source>
</evidence>
<dbReference type="PROSITE" id="PS50294">
    <property type="entry name" value="WD_REPEATS_REGION"/>
    <property type="match status" value="1"/>
</dbReference>
<sequence>MPDLQDCMIKNVREKDACTLEWHPKQRVLAIAWKDGGVSLWKEQDRKLADDTSGHKRPVSCMAWNAEGTRLVTGDQEGKLVVWKMDLRGKPTAVSRYAEKQDAVISHIRFDTCAAPPADFVDPNLPPPCPPFYYAASSPGKGAICHADDRGKRVPAFEVDCEVLAALYYPERNGMVVITASFTLTVHVRNDSKWTPATKVKLNKAPDVTALQATWAGAHLLALASDKDVSVHLTNLETEENSILELPAAVEKSKKGKKEAAKIAAVAFHERTQTLTIGATDGVVHMWKSRAAFGAASPRTALSAAAEGAETDWEPLPAVDVASKIAVLRWAASDDVIAAMTQEGLQSLIRYPLARRLKGGMALLQTGPSRVAVESVDGTNSQTFESPLQITGVDFSEGRALVWGKQKAEVYELNVAGIQRQAEFDIRPGACCAIGREFVYRTAGNVVEVCSMQGTVKQTLPLDEAHGSASCVDVHGDTLAIATSTGFIKLWRINGRDLKPIGPGAGRRVEMGPEPPGPIVSVRCNCTGTKVSVLASESDGSRRPDSRLFVYEVELDAFQVYDFKQSRRRPINHTWDGEEARMVAVETEPDSDASNPDGLTVSREADVQVTTLFATGEHGLLYQDKVDADPSWSALVGLHVPFLFFASKPPNPQPLLRVPMRDFAGMESVDARTRRALLDFSYQVRRE</sequence>
<name>A0A1Y1HL77_KLENI</name>
<dbReference type="OMA" id="DNEAIMC"/>
<protein>
    <submittedName>
        <fullName evidence="9">Uncharacterized protein</fullName>
    </submittedName>
</protein>
<evidence type="ECO:0000256" key="3">
    <source>
        <dbReference type="ARBA" id="ARBA00022737"/>
    </source>
</evidence>
<feature type="domain" description="IFT140 first beta-propeller" evidence="7">
    <location>
        <begin position="140"/>
        <end position="342"/>
    </location>
</feature>
<dbReference type="PROSITE" id="PS50082">
    <property type="entry name" value="WD_REPEATS_2"/>
    <property type="match status" value="1"/>
</dbReference>
<evidence type="ECO:0000256" key="5">
    <source>
        <dbReference type="ARBA" id="ARBA00023273"/>
    </source>
</evidence>
<organism evidence="9 10">
    <name type="scientific">Klebsormidium nitens</name>
    <name type="common">Green alga</name>
    <name type="synonym">Ulothrix nitens</name>
    <dbReference type="NCBI Taxonomy" id="105231"/>
    <lineage>
        <taxon>Eukaryota</taxon>
        <taxon>Viridiplantae</taxon>
        <taxon>Streptophyta</taxon>
        <taxon>Klebsormidiophyceae</taxon>
        <taxon>Klebsormidiales</taxon>
        <taxon>Klebsormidiaceae</taxon>
        <taxon>Klebsormidium</taxon>
    </lineage>
</organism>
<evidence type="ECO:0000259" key="7">
    <source>
        <dbReference type="Pfam" id="PF23383"/>
    </source>
</evidence>
<dbReference type="InterPro" id="IPR056155">
    <property type="entry name" value="Beta-prop_IFT140_2nd"/>
</dbReference>
<keyword evidence="4" id="KW-0969">Cilium</keyword>
<keyword evidence="5" id="KW-0966">Cell projection</keyword>
<dbReference type="STRING" id="105231.A0A1Y1HL77"/>
<dbReference type="SUPFAM" id="SSF50978">
    <property type="entry name" value="WD40 repeat-like"/>
    <property type="match status" value="1"/>
</dbReference>
<proteinExistence type="predicted"/>
<feature type="domain" description="IFT140 second beta-propeller" evidence="8">
    <location>
        <begin position="361"/>
        <end position="567"/>
    </location>
</feature>
<accession>A0A1Y1HL77</accession>
<dbReference type="InterPro" id="IPR036322">
    <property type="entry name" value="WD40_repeat_dom_sf"/>
</dbReference>
<evidence type="ECO:0000259" key="8">
    <source>
        <dbReference type="Pfam" id="PF23385"/>
    </source>
</evidence>
<dbReference type="GO" id="GO:0005929">
    <property type="term" value="C:cilium"/>
    <property type="evidence" value="ECO:0007669"/>
    <property type="project" value="UniProtKB-SubCell"/>
</dbReference>
<dbReference type="OrthoDB" id="10258787at2759"/>
<evidence type="ECO:0000256" key="6">
    <source>
        <dbReference type="PROSITE-ProRule" id="PRU00221"/>
    </source>
</evidence>
<keyword evidence="10" id="KW-1185">Reference proteome</keyword>
<reference evidence="9 10" key="1">
    <citation type="journal article" date="2014" name="Nat. Commun.">
        <title>Klebsormidium flaccidum genome reveals primary factors for plant terrestrial adaptation.</title>
        <authorList>
            <person name="Hori K."/>
            <person name="Maruyama F."/>
            <person name="Fujisawa T."/>
            <person name="Togashi T."/>
            <person name="Yamamoto N."/>
            <person name="Seo M."/>
            <person name="Sato S."/>
            <person name="Yamada T."/>
            <person name="Mori H."/>
            <person name="Tajima N."/>
            <person name="Moriyama T."/>
            <person name="Ikeuchi M."/>
            <person name="Watanabe M."/>
            <person name="Wada H."/>
            <person name="Kobayashi K."/>
            <person name="Saito M."/>
            <person name="Masuda T."/>
            <person name="Sasaki-Sekimoto Y."/>
            <person name="Mashiguchi K."/>
            <person name="Awai K."/>
            <person name="Shimojima M."/>
            <person name="Masuda S."/>
            <person name="Iwai M."/>
            <person name="Nobusawa T."/>
            <person name="Narise T."/>
            <person name="Kondo S."/>
            <person name="Saito H."/>
            <person name="Sato R."/>
            <person name="Murakawa M."/>
            <person name="Ihara Y."/>
            <person name="Oshima-Yamada Y."/>
            <person name="Ohtaka K."/>
            <person name="Satoh M."/>
            <person name="Sonobe K."/>
            <person name="Ishii M."/>
            <person name="Ohtani R."/>
            <person name="Kanamori-Sato M."/>
            <person name="Honoki R."/>
            <person name="Miyazaki D."/>
            <person name="Mochizuki H."/>
            <person name="Umetsu J."/>
            <person name="Higashi K."/>
            <person name="Shibata D."/>
            <person name="Kamiya Y."/>
            <person name="Sato N."/>
            <person name="Nakamura Y."/>
            <person name="Tabata S."/>
            <person name="Ida S."/>
            <person name="Kurokawa K."/>
            <person name="Ohta H."/>
        </authorList>
    </citation>
    <scope>NUCLEOTIDE SEQUENCE [LARGE SCALE GENOMIC DNA]</scope>
    <source>
        <strain evidence="9 10">NIES-2285</strain>
    </source>
</reference>
<dbReference type="PANTHER" id="PTHR15722:SF7">
    <property type="entry name" value="INTRAFLAGELLAR TRANSPORT PROTEIN 140 HOMOLOG"/>
    <property type="match status" value="1"/>
</dbReference>
<dbReference type="Proteomes" id="UP000054558">
    <property type="component" value="Unassembled WGS sequence"/>
</dbReference>
<dbReference type="SMART" id="SM00320">
    <property type="entry name" value="WD40"/>
    <property type="match status" value="4"/>
</dbReference>
<evidence type="ECO:0000256" key="4">
    <source>
        <dbReference type="ARBA" id="ARBA00023069"/>
    </source>
</evidence>
<dbReference type="EMBL" id="DF236954">
    <property type="protein sequence ID" value="GAQ77909.1"/>
    <property type="molecule type" value="Genomic_DNA"/>
</dbReference>
<keyword evidence="3" id="KW-0677">Repeat</keyword>
<comment type="subcellular location">
    <subcellularLocation>
        <location evidence="1">Cell projection</location>
        <location evidence="1">Cilium</location>
    </subcellularLocation>
</comment>
<dbReference type="Pfam" id="PF23383">
    <property type="entry name" value="Beta-prop_IFT140_1st"/>
    <property type="match status" value="2"/>
</dbReference>
<dbReference type="PANTHER" id="PTHR15722">
    <property type="entry name" value="IFT140/172-RELATED"/>
    <property type="match status" value="1"/>
</dbReference>
<dbReference type="Gene3D" id="2.130.10.10">
    <property type="entry name" value="YVTN repeat-like/Quinoprotein amine dehydrogenase"/>
    <property type="match status" value="2"/>
</dbReference>
<evidence type="ECO:0000313" key="10">
    <source>
        <dbReference type="Proteomes" id="UP000054558"/>
    </source>
</evidence>
<dbReference type="Pfam" id="PF23385">
    <property type="entry name" value="Beta-prop_IFT140_2nd"/>
    <property type="match status" value="1"/>
</dbReference>
<dbReference type="InterPro" id="IPR001680">
    <property type="entry name" value="WD40_rpt"/>
</dbReference>
<gene>
    <name evidence="9" type="ORF">KFL_000050460</name>
</gene>
<feature type="repeat" description="WD" evidence="6">
    <location>
        <begin position="52"/>
        <end position="86"/>
    </location>
</feature>
<dbReference type="AlphaFoldDB" id="A0A1Y1HL77"/>